<comment type="caution">
    <text evidence="2">The sequence shown here is derived from an EMBL/GenBank/DDBJ whole genome shotgun (WGS) entry which is preliminary data.</text>
</comment>
<reference evidence="2" key="1">
    <citation type="journal article" date="2023" name="Science">
        <title>Genome structures resolve the early diversification of teleost fishes.</title>
        <authorList>
            <person name="Parey E."/>
            <person name="Louis A."/>
            <person name="Montfort J."/>
            <person name="Bouchez O."/>
            <person name="Roques C."/>
            <person name="Iampietro C."/>
            <person name="Lluch J."/>
            <person name="Castinel A."/>
            <person name="Donnadieu C."/>
            <person name="Desvignes T."/>
            <person name="Floi Bucao C."/>
            <person name="Jouanno E."/>
            <person name="Wen M."/>
            <person name="Mejri S."/>
            <person name="Dirks R."/>
            <person name="Jansen H."/>
            <person name="Henkel C."/>
            <person name="Chen W.J."/>
            <person name="Zahm M."/>
            <person name="Cabau C."/>
            <person name="Klopp C."/>
            <person name="Thompson A.W."/>
            <person name="Robinson-Rechavi M."/>
            <person name="Braasch I."/>
            <person name="Lecointre G."/>
            <person name="Bobe J."/>
            <person name="Postlethwait J.H."/>
            <person name="Berthelot C."/>
            <person name="Roest Crollius H."/>
            <person name="Guiguen Y."/>
        </authorList>
    </citation>
    <scope>NUCLEOTIDE SEQUENCE</scope>
    <source>
        <strain evidence="2">NC1722</strain>
    </source>
</reference>
<accession>A0AAD7RPS2</accession>
<evidence type="ECO:0000256" key="1">
    <source>
        <dbReference type="SAM" id="MobiDB-lite"/>
    </source>
</evidence>
<dbReference type="EMBL" id="JAINUG010000201">
    <property type="protein sequence ID" value="KAJ8388037.1"/>
    <property type="molecule type" value="Genomic_DNA"/>
</dbReference>
<gene>
    <name evidence="2" type="ORF">AAFF_G00146550</name>
</gene>
<protein>
    <submittedName>
        <fullName evidence="2">Uncharacterized protein</fullName>
    </submittedName>
</protein>
<feature type="compositionally biased region" description="Basic and acidic residues" evidence="1">
    <location>
        <begin position="108"/>
        <end position="129"/>
    </location>
</feature>
<dbReference type="AlphaFoldDB" id="A0AAD7RPS2"/>
<organism evidence="2 3">
    <name type="scientific">Aldrovandia affinis</name>
    <dbReference type="NCBI Taxonomy" id="143900"/>
    <lineage>
        <taxon>Eukaryota</taxon>
        <taxon>Metazoa</taxon>
        <taxon>Chordata</taxon>
        <taxon>Craniata</taxon>
        <taxon>Vertebrata</taxon>
        <taxon>Euteleostomi</taxon>
        <taxon>Actinopterygii</taxon>
        <taxon>Neopterygii</taxon>
        <taxon>Teleostei</taxon>
        <taxon>Notacanthiformes</taxon>
        <taxon>Halosauridae</taxon>
        <taxon>Aldrovandia</taxon>
    </lineage>
</organism>
<proteinExistence type="predicted"/>
<sequence>KTWLISQTLIEGEINTLFSSPVRSKPAATATLSSPAEPDHSDVTASPLQAPSALVKVLLPIPPQLLALAPPAEKTEAPSFPNEHVTAESERVSVPVTALPLGCSSDPGHNREDGEGDPREAAAATENDKDLSNVWPAKVPLPQRWFLHSLVVSDWRAEALLLL</sequence>
<evidence type="ECO:0000313" key="2">
    <source>
        <dbReference type="EMBL" id="KAJ8388037.1"/>
    </source>
</evidence>
<dbReference type="Proteomes" id="UP001221898">
    <property type="component" value="Unassembled WGS sequence"/>
</dbReference>
<keyword evidence="3" id="KW-1185">Reference proteome</keyword>
<evidence type="ECO:0000313" key="3">
    <source>
        <dbReference type="Proteomes" id="UP001221898"/>
    </source>
</evidence>
<name>A0AAD7RPS2_9TELE</name>
<feature type="region of interest" description="Disordered" evidence="1">
    <location>
        <begin position="72"/>
        <end position="129"/>
    </location>
</feature>
<feature type="region of interest" description="Disordered" evidence="1">
    <location>
        <begin position="22"/>
        <end position="46"/>
    </location>
</feature>
<feature type="non-terminal residue" evidence="2">
    <location>
        <position position="163"/>
    </location>
</feature>